<dbReference type="Proteomes" id="UP000661507">
    <property type="component" value="Unassembled WGS sequence"/>
</dbReference>
<gene>
    <name evidence="2" type="ORF">GCM10011320_43910</name>
</gene>
<sequence length="64" mass="6543">MTLTGLLQGVAVVLALEGMAYALAPAAMRRAIKTLAEAPEQRLRLGGLVAAVLGVAIAWALKDG</sequence>
<dbReference type="Pfam" id="PF09838">
    <property type="entry name" value="DUF2065"/>
    <property type="match status" value="1"/>
</dbReference>
<dbReference type="PANTHER" id="PTHR38602">
    <property type="entry name" value="INNER MEMBRANE PROTEIN-RELATED"/>
    <property type="match status" value="1"/>
</dbReference>
<comment type="caution">
    <text evidence="2">The sequence shown here is derived from an EMBL/GenBank/DDBJ whole genome shotgun (WGS) entry which is preliminary data.</text>
</comment>
<keyword evidence="1" id="KW-0472">Membrane</keyword>
<name>A0A917KV96_9PROT</name>
<dbReference type="RefSeq" id="WP_188970767.1">
    <property type="nucleotide sequence ID" value="NZ_BMKW01000011.1"/>
</dbReference>
<feature type="transmembrane region" description="Helical" evidence="1">
    <location>
        <begin position="6"/>
        <end position="24"/>
    </location>
</feature>
<evidence type="ECO:0000313" key="3">
    <source>
        <dbReference type="Proteomes" id="UP000661507"/>
    </source>
</evidence>
<accession>A0A917KV96</accession>
<evidence type="ECO:0000256" key="1">
    <source>
        <dbReference type="SAM" id="Phobius"/>
    </source>
</evidence>
<dbReference type="AlphaFoldDB" id="A0A917KV96"/>
<keyword evidence="3" id="KW-1185">Reference proteome</keyword>
<keyword evidence="1" id="KW-0812">Transmembrane</keyword>
<reference evidence="2" key="2">
    <citation type="submission" date="2020-09" db="EMBL/GenBank/DDBJ databases">
        <authorList>
            <person name="Sun Q."/>
            <person name="Zhou Y."/>
        </authorList>
    </citation>
    <scope>NUCLEOTIDE SEQUENCE</scope>
    <source>
        <strain evidence="2">CGMCC 1.3617</strain>
    </source>
</reference>
<proteinExistence type="predicted"/>
<evidence type="ECO:0000313" key="2">
    <source>
        <dbReference type="EMBL" id="GGJ31682.1"/>
    </source>
</evidence>
<organism evidence="2 3">
    <name type="scientific">Neoroseomonas lacus</name>
    <dbReference type="NCBI Taxonomy" id="287609"/>
    <lineage>
        <taxon>Bacteria</taxon>
        <taxon>Pseudomonadati</taxon>
        <taxon>Pseudomonadota</taxon>
        <taxon>Alphaproteobacteria</taxon>
        <taxon>Acetobacterales</taxon>
        <taxon>Acetobacteraceae</taxon>
        <taxon>Neoroseomonas</taxon>
    </lineage>
</organism>
<reference evidence="2" key="1">
    <citation type="journal article" date="2014" name="Int. J. Syst. Evol. Microbiol.">
        <title>Complete genome sequence of Corynebacterium casei LMG S-19264T (=DSM 44701T), isolated from a smear-ripened cheese.</title>
        <authorList>
            <consortium name="US DOE Joint Genome Institute (JGI-PGF)"/>
            <person name="Walter F."/>
            <person name="Albersmeier A."/>
            <person name="Kalinowski J."/>
            <person name="Ruckert C."/>
        </authorList>
    </citation>
    <scope>NUCLEOTIDE SEQUENCE</scope>
    <source>
        <strain evidence="2">CGMCC 1.3617</strain>
    </source>
</reference>
<keyword evidence="1" id="KW-1133">Transmembrane helix</keyword>
<protein>
    <recommendedName>
        <fullName evidence="4">DUF2065 domain-containing protein</fullName>
    </recommendedName>
</protein>
<feature type="transmembrane region" description="Helical" evidence="1">
    <location>
        <begin position="45"/>
        <end position="61"/>
    </location>
</feature>
<dbReference type="EMBL" id="BMKW01000011">
    <property type="protein sequence ID" value="GGJ31682.1"/>
    <property type="molecule type" value="Genomic_DNA"/>
</dbReference>
<dbReference type="PANTHER" id="PTHR38602:SF1">
    <property type="entry name" value="INNER MEMBRANE PROTEIN"/>
    <property type="match status" value="1"/>
</dbReference>
<dbReference type="InterPro" id="IPR019201">
    <property type="entry name" value="DUF2065"/>
</dbReference>
<evidence type="ECO:0008006" key="4">
    <source>
        <dbReference type="Google" id="ProtNLM"/>
    </source>
</evidence>